<feature type="compositionally biased region" description="Basic residues" evidence="1">
    <location>
        <begin position="18"/>
        <end position="40"/>
    </location>
</feature>
<name>A0A392TAC1_9FABA</name>
<reference evidence="2 3" key="1">
    <citation type="journal article" date="2018" name="Front. Plant Sci.">
        <title>Red Clover (Trifolium pratense) and Zigzag Clover (T. medium) - A Picture of Genomic Similarities and Differences.</title>
        <authorList>
            <person name="Dluhosova J."/>
            <person name="Istvanek J."/>
            <person name="Nedelnik J."/>
            <person name="Repkova J."/>
        </authorList>
    </citation>
    <scope>NUCLEOTIDE SEQUENCE [LARGE SCALE GENOMIC DNA]</scope>
    <source>
        <strain evidence="3">cv. 10/8</strain>
        <tissue evidence="2">Leaf</tissue>
    </source>
</reference>
<comment type="caution">
    <text evidence="2">The sequence shown here is derived from an EMBL/GenBank/DDBJ whole genome shotgun (WGS) entry which is preliminary data.</text>
</comment>
<evidence type="ECO:0000313" key="2">
    <source>
        <dbReference type="EMBL" id="MCI57832.1"/>
    </source>
</evidence>
<evidence type="ECO:0000256" key="1">
    <source>
        <dbReference type="SAM" id="MobiDB-lite"/>
    </source>
</evidence>
<evidence type="ECO:0000313" key="3">
    <source>
        <dbReference type="Proteomes" id="UP000265520"/>
    </source>
</evidence>
<proteinExistence type="predicted"/>
<accession>A0A392TAC1</accession>
<dbReference type="EMBL" id="LXQA010535911">
    <property type="protein sequence ID" value="MCI57832.1"/>
    <property type="molecule type" value="Genomic_DNA"/>
</dbReference>
<protein>
    <submittedName>
        <fullName evidence="2">Uncharacterized protein</fullName>
    </submittedName>
</protein>
<sequence length="75" mass="8793">MEATPKPLKTSRSAPKLRPARRGRKRNWIYHHQNRRHLPSKKQWCGGGLPELQEEQNRGRTQRRKTTSAGQEEGH</sequence>
<organism evidence="2 3">
    <name type="scientific">Trifolium medium</name>
    <dbReference type="NCBI Taxonomy" id="97028"/>
    <lineage>
        <taxon>Eukaryota</taxon>
        <taxon>Viridiplantae</taxon>
        <taxon>Streptophyta</taxon>
        <taxon>Embryophyta</taxon>
        <taxon>Tracheophyta</taxon>
        <taxon>Spermatophyta</taxon>
        <taxon>Magnoliopsida</taxon>
        <taxon>eudicotyledons</taxon>
        <taxon>Gunneridae</taxon>
        <taxon>Pentapetalae</taxon>
        <taxon>rosids</taxon>
        <taxon>fabids</taxon>
        <taxon>Fabales</taxon>
        <taxon>Fabaceae</taxon>
        <taxon>Papilionoideae</taxon>
        <taxon>50 kb inversion clade</taxon>
        <taxon>NPAAA clade</taxon>
        <taxon>Hologalegina</taxon>
        <taxon>IRL clade</taxon>
        <taxon>Trifolieae</taxon>
        <taxon>Trifolium</taxon>
    </lineage>
</organism>
<dbReference type="AlphaFoldDB" id="A0A392TAC1"/>
<feature type="region of interest" description="Disordered" evidence="1">
    <location>
        <begin position="1"/>
        <end position="75"/>
    </location>
</feature>
<keyword evidence="3" id="KW-1185">Reference proteome</keyword>
<dbReference type="Proteomes" id="UP000265520">
    <property type="component" value="Unassembled WGS sequence"/>
</dbReference>